<proteinExistence type="predicted"/>
<gene>
    <name evidence="1" type="ORF">KO493_06815</name>
</gene>
<sequence length="99" mass="11428">MEKYKNVTDFEQLIEVEHGKIGTESRNKYEEGTQMFIISEMLKQARKEAKLTQEQLAEKTGTKKSYISKLESAKGNIQLSTLIRIFEQGLNKRIGLTFL</sequence>
<keyword evidence="2" id="KW-1185">Reference proteome</keyword>
<protein>
    <submittedName>
        <fullName evidence="1">Helix-turn-helix transcriptional regulator</fullName>
    </submittedName>
</protein>
<reference evidence="1" key="1">
    <citation type="submission" date="2021-05" db="EMBL/GenBank/DDBJ databases">
        <title>Draft genomes of bacteria isolated from model marine particles.</title>
        <authorList>
            <person name="Datta M.S."/>
            <person name="Schwartzman J.A."/>
            <person name="Enke T.N."/>
            <person name="Saavedra J."/>
            <person name="Cermak N."/>
            <person name="Cordero O.X."/>
        </authorList>
    </citation>
    <scope>NUCLEOTIDE SEQUENCE</scope>
    <source>
        <strain evidence="1">I2M19</strain>
    </source>
</reference>
<accession>A0ACC5U7Y2</accession>
<dbReference type="Proteomes" id="UP001647509">
    <property type="component" value="Unassembled WGS sequence"/>
</dbReference>
<evidence type="ECO:0000313" key="2">
    <source>
        <dbReference type="Proteomes" id="UP001647509"/>
    </source>
</evidence>
<organism evidence="1 2">
    <name type="scientific">Pseudotamlana agarivorans</name>
    <dbReference type="NCBI Taxonomy" id="481183"/>
    <lineage>
        <taxon>Bacteria</taxon>
        <taxon>Pseudomonadati</taxon>
        <taxon>Bacteroidota</taxon>
        <taxon>Flavobacteriia</taxon>
        <taxon>Flavobacteriales</taxon>
        <taxon>Flavobacteriaceae</taxon>
        <taxon>Pseudotamlana</taxon>
    </lineage>
</organism>
<name>A0ACC5U7Y2_9FLAO</name>
<dbReference type="EMBL" id="JAHKPD010000012">
    <property type="protein sequence ID" value="MBU2950402.1"/>
    <property type="molecule type" value="Genomic_DNA"/>
</dbReference>
<evidence type="ECO:0000313" key="1">
    <source>
        <dbReference type="EMBL" id="MBU2950402.1"/>
    </source>
</evidence>
<comment type="caution">
    <text evidence="1">The sequence shown here is derived from an EMBL/GenBank/DDBJ whole genome shotgun (WGS) entry which is preliminary data.</text>
</comment>